<dbReference type="PROSITE" id="PS51257">
    <property type="entry name" value="PROKAR_LIPOPROTEIN"/>
    <property type="match status" value="1"/>
</dbReference>
<evidence type="ECO:0008006" key="3">
    <source>
        <dbReference type="Google" id="ProtNLM"/>
    </source>
</evidence>
<gene>
    <name evidence="1" type="ORF">ACFPPA_13680</name>
</gene>
<evidence type="ECO:0000313" key="1">
    <source>
        <dbReference type="EMBL" id="MFC5526787.1"/>
    </source>
</evidence>
<dbReference type="RefSeq" id="WP_377320832.1">
    <property type="nucleotide sequence ID" value="NZ_JBHSNF010000003.1"/>
</dbReference>
<accession>A0ABW0QT60</accession>
<protein>
    <recommendedName>
        <fullName evidence="3">DUF2846 domain-containing protein</fullName>
    </recommendedName>
</protein>
<reference evidence="2" key="1">
    <citation type="journal article" date="2019" name="Int. J. Syst. Evol. Microbiol.">
        <title>The Global Catalogue of Microorganisms (GCM) 10K type strain sequencing project: providing services to taxonomists for standard genome sequencing and annotation.</title>
        <authorList>
            <consortium name="The Broad Institute Genomics Platform"/>
            <consortium name="The Broad Institute Genome Sequencing Center for Infectious Disease"/>
            <person name="Wu L."/>
            <person name="Ma J."/>
        </authorList>
    </citation>
    <scope>NUCLEOTIDE SEQUENCE [LARGE SCALE GENOMIC DNA]</scope>
    <source>
        <strain evidence="2">CGMCC 1.16619</strain>
    </source>
</reference>
<keyword evidence="2" id="KW-1185">Reference proteome</keyword>
<comment type="caution">
    <text evidence="1">The sequence shown here is derived from an EMBL/GenBank/DDBJ whole genome shotgun (WGS) entry which is preliminary data.</text>
</comment>
<name>A0ABW0QT60_9GAMM</name>
<dbReference type="EMBL" id="JBHSNF010000003">
    <property type="protein sequence ID" value="MFC5526787.1"/>
    <property type="molecule type" value="Genomic_DNA"/>
</dbReference>
<organism evidence="1 2">
    <name type="scientific">Rhodanobacter ginsengisoli</name>
    <dbReference type="NCBI Taxonomy" id="418646"/>
    <lineage>
        <taxon>Bacteria</taxon>
        <taxon>Pseudomonadati</taxon>
        <taxon>Pseudomonadota</taxon>
        <taxon>Gammaproteobacteria</taxon>
        <taxon>Lysobacterales</taxon>
        <taxon>Rhodanobacteraceae</taxon>
        <taxon>Rhodanobacter</taxon>
    </lineage>
</organism>
<proteinExistence type="predicted"/>
<evidence type="ECO:0000313" key="2">
    <source>
        <dbReference type="Proteomes" id="UP001596114"/>
    </source>
</evidence>
<dbReference type="Proteomes" id="UP001596114">
    <property type="component" value="Unassembled WGS sequence"/>
</dbReference>
<sequence length="143" mass="15881">MKNLLCILLLVLTACSPDVRRFVPPNAELAHMAHLIALSDPAGTLLHSDGHYLFITSVDGEQSNSDWEVRKLPNDVYLMPGTHRFRVLYQHTGLTASAHFEIDAKKGTAYYVHHHAGAYGVRFWLTEGTQDGPHVGRVLPAPE</sequence>